<dbReference type="InterPro" id="IPR002110">
    <property type="entry name" value="Ankyrin_rpt"/>
</dbReference>
<dbReference type="EMBL" id="OVEO01000016">
    <property type="protein sequence ID" value="SPR01078.1"/>
    <property type="molecule type" value="Genomic_DNA"/>
</dbReference>
<dbReference type="PANTHER" id="PTHR22958:SF1">
    <property type="entry name" value="GLYCEROPHOSPHOCHOLINE PHOSPHODIESTERASE GPCPD1"/>
    <property type="match status" value="1"/>
</dbReference>
<geneLocation type="mitochondrion" evidence="9"/>
<dbReference type="PROSITE" id="PS50088">
    <property type="entry name" value="ANK_REPEAT"/>
    <property type="match status" value="5"/>
</dbReference>
<dbReference type="SUPFAM" id="SSF49452">
    <property type="entry name" value="Starch-binding domain-like"/>
    <property type="match status" value="1"/>
</dbReference>
<dbReference type="Pfam" id="PF03009">
    <property type="entry name" value="GDPD"/>
    <property type="match status" value="1"/>
</dbReference>
<dbReference type="InterPro" id="IPR013784">
    <property type="entry name" value="Carb-bd-like_fold"/>
</dbReference>
<feature type="domain" description="GP-PDE" evidence="8">
    <location>
        <begin position="860"/>
        <end position="1162"/>
    </location>
</feature>
<name>A0A3P3YLP5_PLABS</name>
<dbReference type="PROSITE" id="PS50297">
    <property type="entry name" value="ANK_REP_REGION"/>
    <property type="match status" value="5"/>
</dbReference>
<reference evidence="9 10" key="1">
    <citation type="submission" date="2018-03" db="EMBL/GenBank/DDBJ databases">
        <authorList>
            <person name="Fogelqvist J."/>
        </authorList>
    </citation>
    <scope>NUCLEOTIDE SEQUENCE [LARGE SCALE GENOMIC DNA]</scope>
</reference>
<dbReference type="Pfam" id="PF25329">
    <property type="entry name" value="C2_GDE1"/>
    <property type="match status" value="1"/>
</dbReference>
<feature type="repeat" description="ANK" evidence="4">
    <location>
        <begin position="289"/>
        <end position="321"/>
    </location>
</feature>
<dbReference type="Pfam" id="PF12796">
    <property type="entry name" value="Ank_2"/>
    <property type="match status" value="3"/>
</dbReference>
<dbReference type="CDD" id="cd08572">
    <property type="entry name" value="GDPD_GDE5_like"/>
    <property type="match status" value="1"/>
</dbReference>
<dbReference type="PROSITE" id="PS51704">
    <property type="entry name" value="GP_PDE"/>
    <property type="match status" value="1"/>
</dbReference>
<evidence type="ECO:0000259" key="7">
    <source>
        <dbReference type="PROSITE" id="PS51382"/>
    </source>
</evidence>
<dbReference type="Proteomes" id="UP000290189">
    <property type="component" value="Unassembled WGS sequence"/>
</dbReference>
<dbReference type="InterPro" id="IPR002044">
    <property type="entry name" value="CBM20"/>
</dbReference>
<dbReference type="Gene3D" id="2.60.40.10">
    <property type="entry name" value="Immunoglobulins"/>
    <property type="match status" value="1"/>
</dbReference>
<dbReference type="InterPro" id="IPR036770">
    <property type="entry name" value="Ankyrin_rpt-contain_sf"/>
</dbReference>
<dbReference type="InterPro" id="IPR017946">
    <property type="entry name" value="PLC-like_Pdiesterase_TIM-brl"/>
</dbReference>
<feature type="repeat" description="ANK" evidence="4">
    <location>
        <begin position="464"/>
        <end position="496"/>
    </location>
</feature>
<evidence type="ECO:0000259" key="6">
    <source>
        <dbReference type="PROSITE" id="PS51166"/>
    </source>
</evidence>
<dbReference type="SUPFAM" id="SSF51695">
    <property type="entry name" value="PLC-like phosphodiesterases"/>
    <property type="match status" value="1"/>
</dbReference>
<feature type="domain" description="SPX" evidence="7">
    <location>
        <begin position="1"/>
        <end position="161"/>
    </location>
</feature>
<dbReference type="GO" id="GO:0047389">
    <property type="term" value="F:glycerophosphocholine phosphodiesterase activity"/>
    <property type="evidence" value="ECO:0007669"/>
    <property type="project" value="TreeGrafter"/>
</dbReference>
<evidence type="ECO:0000256" key="1">
    <source>
        <dbReference type="ARBA" id="ARBA00022737"/>
    </source>
</evidence>
<dbReference type="PANTHER" id="PTHR22958">
    <property type="entry name" value="GLYCEROPHOSPHORYL DIESTER PHOSPHODIESTERASE"/>
    <property type="match status" value="1"/>
</dbReference>
<organism evidence="9 10">
    <name type="scientific">Plasmodiophora brassicae</name>
    <name type="common">Clubroot disease agent</name>
    <dbReference type="NCBI Taxonomy" id="37360"/>
    <lineage>
        <taxon>Eukaryota</taxon>
        <taxon>Sar</taxon>
        <taxon>Rhizaria</taxon>
        <taxon>Endomyxa</taxon>
        <taxon>Phytomyxea</taxon>
        <taxon>Plasmodiophorida</taxon>
        <taxon>Plasmodiophoridae</taxon>
        <taxon>Plasmodiophora</taxon>
    </lineage>
</organism>
<dbReference type="InterPro" id="IPR057506">
    <property type="entry name" value="C2_GPCPD1"/>
</dbReference>
<dbReference type="InterPro" id="IPR004331">
    <property type="entry name" value="SPX_dom"/>
</dbReference>
<evidence type="ECO:0000256" key="2">
    <source>
        <dbReference type="ARBA" id="ARBA00022801"/>
    </source>
</evidence>
<dbReference type="SMART" id="SM00248">
    <property type="entry name" value="ANK"/>
    <property type="match status" value="8"/>
</dbReference>
<protein>
    <recommendedName>
        <fullName evidence="11">GP-PDE domain-containing protein</fullName>
    </recommendedName>
</protein>
<dbReference type="SMART" id="SM01065">
    <property type="entry name" value="CBM_2"/>
    <property type="match status" value="1"/>
</dbReference>
<evidence type="ECO:0008006" key="11">
    <source>
        <dbReference type="Google" id="ProtNLM"/>
    </source>
</evidence>
<feature type="repeat" description="ANK" evidence="4">
    <location>
        <begin position="355"/>
        <end position="387"/>
    </location>
</feature>
<keyword evidence="2" id="KW-0378">Hydrolase</keyword>
<dbReference type="CDD" id="cd14447">
    <property type="entry name" value="SPX"/>
    <property type="match status" value="1"/>
</dbReference>
<dbReference type="PROSITE" id="PS51166">
    <property type="entry name" value="CBM20"/>
    <property type="match status" value="1"/>
</dbReference>
<proteinExistence type="predicted"/>
<dbReference type="SUPFAM" id="SSF48403">
    <property type="entry name" value="Ankyrin repeat"/>
    <property type="match status" value="1"/>
</dbReference>
<dbReference type="Gene3D" id="3.20.20.190">
    <property type="entry name" value="Phosphatidylinositol (PI) phosphodiesterase"/>
    <property type="match status" value="1"/>
</dbReference>
<feature type="domain" description="CBM20" evidence="6">
    <location>
        <begin position="575"/>
        <end position="708"/>
    </location>
</feature>
<dbReference type="GO" id="GO:0046475">
    <property type="term" value="P:glycerophospholipid catabolic process"/>
    <property type="evidence" value="ECO:0007669"/>
    <property type="project" value="TreeGrafter"/>
</dbReference>
<feature type="repeat" description="ANK" evidence="4">
    <location>
        <begin position="421"/>
        <end position="442"/>
    </location>
</feature>
<evidence type="ECO:0000313" key="9">
    <source>
        <dbReference type="EMBL" id="SPR01078.1"/>
    </source>
</evidence>
<dbReference type="InterPro" id="IPR030395">
    <property type="entry name" value="GP_PDE_dom"/>
</dbReference>
<sequence>MMFLSIVPPGNLVWEVRVVFVGGRRVVKHEVRAPASGPAAAEMDEPIDAASSSSSATPKQVKMFIDRLKSEIKKVDWFYVHKLQQMETRRTVITNRFGELPGLPASALAAAEISLDQALRICEQELLDLKQFAEINQVGFVKIAKKFDKQCPGGNVSSVLSSIVTTVSDLSVVDNLLQWCNESRDQLDHSEMPQSPVMQGLLQSIAAQSDVQGPLRSIGSTVDIATMMFHAIQKNNIEAVKELVPHIKDLNVVNPDGETFLSVACQYGFDVITKELLTVGASVSLPSRLDRTPLHVACIGKSANCVTELINAGANLNAKDVELHCPLHYGAILNDVDTCKELLDANAKTGCRDMNGNTALALAAMHGSLDVLELLIAGKARIDSFNWFGQIPLHLACRFGHLDCVRALLHAGSRIATYDVTGRSPLHEAARKGYDEILKMIIAAIPNQWEEGQAEPVYLSADVEGLTPLHSAAYYGRETSVKMLLEIGANSHARDRFGWTPRDYSLYCGHLELASLFPEPNDEDLTPTSRKEVSKARKYAESAPVHTEVPVEDEHIVVGEPHRHSSTARLSGSDISPTAACKVTFRVRARVQPQRYVCICGNQSFAGSWDPFRSIRMDQVDPTLLVDVPADVTDSTENELSTWTVTLYVPYSSRLEYKYLIMAQDVLEVWEVLPVNRVFEASMHAVNIIDDGFFGYQHGVDAGEMWTSQGWLVSDHQLHIRLGHVTGEKSKPCVRIFGLETPDLINVGYVAMGRKTTRHVPLPMQDVMENITFQIRPQKGELPEFCVVFDVFCGKGFRLGSGAVMSSALLMEGEGRTTIPLFGSASTNPVGECSFEFLVIRPFIHDNMKSVLGRCFSKSTKLIGHRGAGATKYYSKQVQAPRRLKTQENTILSFVTAATLGAEYIEFDVQLTRDLVPIIYHDWSFHLPNAKGIPPIPVSAITLEQFLTLRQRAHGRPLKTRDDVDLHKHHQRLSASSQSIALEIKDKYPLLSDCFKDVPEHVGFNVELKYPPDITQAEIGIKYASRNDYVDAVLKTVFDHAGSRRIIFSSFDPDICTITCLKQPSYPVFFLTEAGASPCWDPRGQSIREAIRFAKRQNLVGIVSYADPLLKAPKIITTIKATGLVLATWSSANNDVRNLEVSRKFGVDAIVVDRIAYVSEQLRKAAATP</sequence>
<gene>
    <name evidence="9" type="ORF">PLBR_LOCUS8293</name>
</gene>
<keyword evidence="9" id="KW-0496">Mitochondrion</keyword>
<keyword evidence="1" id="KW-0677">Repeat</keyword>
<dbReference type="Gene3D" id="1.25.40.20">
    <property type="entry name" value="Ankyrin repeat-containing domain"/>
    <property type="match status" value="1"/>
</dbReference>
<evidence type="ECO:0000259" key="8">
    <source>
        <dbReference type="PROSITE" id="PS51704"/>
    </source>
</evidence>
<accession>A0A3P3YLP5</accession>
<feature type="repeat" description="ANK" evidence="4">
    <location>
        <begin position="388"/>
        <end position="420"/>
    </location>
</feature>
<evidence type="ECO:0000256" key="5">
    <source>
        <dbReference type="SAM" id="MobiDB-lite"/>
    </source>
</evidence>
<dbReference type="InterPro" id="IPR013783">
    <property type="entry name" value="Ig-like_fold"/>
</dbReference>
<dbReference type="InterPro" id="IPR051578">
    <property type="entry name" value="GDPD"/>
</dbReference>
<dbReference type="Pfam" id="PF00686">
    <property type="entry name" value="CBM_20"/>
    <property type="match status" value="1"/>
</dbReference>
<dbReference type="GO" id="GO:2001070">
    <property type="term" value="F:starch binding"/>
    <property type="evidence" value="ECO:0007669"/>
    <property type="project" value="InterPro"/>
</dbReference>
<dbReference type="Pfam" id="PF03105">
    <property type="entry name" value="SPX"/>
    <property type="match status" value="1"/>
</dbReference>
<keyword evidence="3 4" id="KW-0040">ANK repeat</keyword>
<evidence type="ECO:0000313" key="10">
    <source>
        <dbReference type="Proteomes" id="UP000290189"/>
    </source>
</evidence>
<dbReference type="PROSITE" id="PS51382">
    <property type="entry name" value="SPX"/>
    <property type="match status" value="1"/>
</dbReference>
<evidence type="ECO:0000256" key="3">
    <source>
        <dbReference type="ARBA" id="ARBA00023043"/>
    </source>
</evidence>
<dbReference type="AlphaFoldDB" id="A0A3P3YLP5"/>
<feature type="region of interest" description="Disordered" evidence="5">
    <location>
        <begin position="34"/>
        <end position="54"/>
    </location>
</feature>
<evidence type="ECO:0000256" key="4">
    <source>
        <dbReference type="PROSITE-ProRule" id="PRU00023"/>
    </source>
</evidence>